<gene>
    <name evidence="4" type="ORF">H3H32_16765</name>
</gene>
<feature type="region of interest" description="Disordered" evidence="1">
    <location>
        <begin position="368"/>
        <end position="389"/>
    </location>
</feature>
<feature type="transmembrane region" description="Helical" evidence="2">
    <location>
        <begin position="204"/>
        <end position="224"/>
    </location>
</feature>
<name>A0A7G5H5M8_9BACT</name>
<dbReference type="PANTHER" id="PTHR19353">
    <property type="entry name" value="FATTY ACID DESATURASE 2"/>
    <property type="match status" value="1"/>
</dbReference>
<feature type="domain" description="Fatty acid desaturase" evidence="3">
    <location>
        <begin position="67"/>
        <end position="338"/>
    </location>
</feature>
<evidence type="ECO:0000256" key="2">
    <source>
        <dbReference type="SAM" id="Phobius"/>
    </source>
</evidence>
<feature type="transmembrane region" description="Helical" evidence="2">
    <location>
        <begin position="65"/>
        <end position="86"/>
    </location>
</feature>
<feature type="transmembrane region" description="Helical" evidence="2">
    <location>
        <begin position="40"/>
        <end position="58"/>
    </location>
</feature>
<dbReference type="KEGG" id="sfol:H3H32_16765"/>
<evidence type="ECO:0000313" key="4">
    <source>
        <dbReference type="EMBL" id="QMW06420.1"/>
    </source>
</evidence>
<protein>
    <submittedName>
        <fullName evidence="4">Acyl-CoA desaturase</fullName>
    </submittedName>
</protein>
<dbReference type="CDD" id="cd03506">
    <property type="entry name" value="Delta6-FADS-like"/>
    <property type="match status" value="1"/>
</dbReference>
<dbReference type="AlphaFoldDB" id="A0A7G5H5M8"/>
<reference evidence="4 5" key="1">
    <citation type="submission" date="2020-07" db="EMBL/GenBank/DDBJ databases">
        <title>Spirosoma foliorum sp. nov., isolated from the leaves on the Nejang mountain Korea, Republic of.</title>
        <authorList>
            <person name="Ho H."/>
            <person name="Lee Y.-J."/>
            <person name="Nurcahyanto D.-A."/>
            <person name="Kim S.-G."/>
        </authorList>
    </citation>
    <scope>NUCLEOTIDE SEQUENCE [LARGE SCALE GENOMIC DNA]</scope>
    <source>
        <strain evidence="4 5">PL0136</strain>
    </source>
</reference>
<dbReference type="PANTHER" id="PTHR19353:SF19">
    <property type="entry name" value="DELTA(5) FATTY ACID DESATURASE C-RELATED"/>
    <property type="match status" value="1"/>
</dbReference>
<dbReference type="GO" id="GO:0008610">
    <property type="term" value="P:lipid biosynthetic process"/>
    <property type="evidence" value="ECO:0007669"/>
    <property type="project" value="UniProtKB-ARBA"/>
</dbReference>
<dbReference type="RefSeq" id="WP_182463789.1">
    <property type="nucleotide sequence ID" value="NZ_CP059732.1"/>
</dbReference>
<evidence type="ECO:0000313" key="5">
    <source>
        <dbReference type="Proteomes" id="UP000515369"/>
    </source>
</evidence>
<dbReference type="InterPro" id="IPR012171">
    <property type="entry name" value="Fatty_acid_desaturase"/>
</dbReference>
<organism evidence="4 5">
    <name type="scientific">Spirosoma foliorum</name>
    <dbReference type="NCBI Taxonomy" id="2710596"/>
    <lineage>
        <taxon>Bacteria</taxon>
        <taxon>Pseudomonadati</taxon>
        <taxon>Bacteroidota</taxon>
        <taxon>Cytophagia</taxon>
        <taxon>Cytophagales</taxon>
        <taxon>Cytophagaceae</taxon>
        <taxon>Spirosoma</taxon>
    </lineage>
</organism>
<dbReference type="EMBL" id="CP059732">
    <property type="protein sequence ID" value="QMW06420.1"/>
    <property type="molecule type" value="Genomic_DNA"/>
</dbReference>
<feature type="transmembrane region" description="Helical" evidence="2">
    <location>
        <begin position="164"/>
        <end position="183"/>
    </location>
</feature>
<accession>A0A7G5H5M8</accession>
<dbReference type="InterPro" id="IPR005804">
    <property type="entry name" value="FA_desaturase_dom"/>
</dbReference>
<keyword evidence="2" id="KW-0812">Transmembrane</keyword>
<proteinExistence type="predicted"/>
<dbReference type="GO" id="GO:0016717">
    <property type="term" value="F:oxidoreductase activity, acting on paired donors, with oxidation of a pair of donors resulting in the reduction of molecular oxygen to two molecules of water"/>
    <property type="evidence" value="ECO:0007669"/>
    <property type="project" value="TreeGrafter"/>
</dbReference>
<keyword evidence="2" id="KW-1133">Transmembrane helix</keyword>
<evidence type="ECO:0000256" key="1">
    <source>
        <dbReference type="SAM" id="MobiDB-lite"/>
    </source>
</evidence>
<dbReference type="Proteomes" id="UP000515369">
    <property type="component" value="Chromosome"/>
</dbReference>
<dbReference type="PIRSF" id="PIRSF015921">
    <property type="entry name" value="FA_sphinglp_des"/>
    <property type="match status" value="1"/>
</dbReference>
<keyword evidence="2" id="KW-0472">Membrane</keyword>
<feature type="compositionally biased region" description="Polar residues" evidence="1">
    <location>
        <begin position="373"/>
        <end position="389"/>
    </location>
</feature>
<dbReference type="Pfam" id="PF00487">
    <property type="entry name" value="FA_desaturase"/>
    <property type="match status" value="1"/>
</dbReference>
<sequence>MRTPLKFKDTSRSQFYPTVRKRVDAYFTERSLSPHANGAMWAKASFFLVGYTVLYVLIMSNQFTLLPMLGMAIVLGMFAAFIGFNVSHDGLHGAFSAHSWVNRLLGNSFYLLGANPYIWKITHNVVHHTYTNIPGHDEDIDLAPGLVRLDPGEELQPWHRYQQWYTFPLYALASLSWVFRKDYVKFFKSQIGHHDNSTHPRSEYIKLFASKAIYYFFFLVLPFLVLDLAWWQILIGFVLMHLAEGLVLGLVFQLAHAVEGTDFPLPDEHGDIQNAWAIHQMHTTANFAPRSAMAAFLCGGLNRQIEHHLFPKVCHIHYPAITNIVKSTAHEFGLPYIENQSFGSALSSHFRLLQKLGRQPDAVTVSAKAHSMARQNPTPTAKPILSSSR</sequence>
<evidence type="ECO:0000259" key="3">
    <source>
        <dbReference type="Pfam" id="PF00487"/>
    </source>
</evidence>
<dbReference type="GO" id="GO:0016020">
    <property type="term" value="C:membrane"/>
    <property type="evidence" value="ECO:0007669"/>
    <property type="project" value="TreeGrafter"/>
</dbReference>
<keyword evidence="5" id="KW-1185">Reference proteome</keyword>